<organism evidence="1 2">
    <name type="scientific">Stenomitos frigidus AS-A4</name>
    <dbReference type="NCBI Taxonomy" id="2933935"/>
    <lineage>
        <taxon>Bacteria</taxon>
        <taxon>Bacillati</taxon>
        <taxon>Cyanobacteriota</taxon>
        <taxon>Cyanophyceae</taxon>
        <taxon>Leptolyngbyales</taxon>
        <taxon>Leptolyngbyaceae</taxon>
        <taxon>Stenomitos</taxon>
    </lineage>
</organism>
<evidence type="ECO:0000313" key="2">
    <source>
        <dbReference type="Proteomes" id="UP001476950"/>
    </source>
</evidence>
<name>A0ABV0KES0_9CYAN</name>
<dbReference type="RefSeq" id="WP_190450810.1">
    <property type="nucleotide sequence ID" value="NZ_JAMPLM010000002.1"/>
</dbReference>
<dbReference type="EMBL" id="JAMPLM010000002">
    <property type="protein sequence ID" value="MEP1057728.1"/>
    <property type="molecule type" value="Genomic_DNA"/>
</dbReference>
<proteinExistence type="predicted"/>
<reference evidence="1 2" key="1">
    <citation type="submission" date="2022-04" db="EMBL/GenBank/DDBJ databases">
        <title>Positive selection, recombination, and allopatry shape intraspecific diversity of widespread and dominant cyanobacteria.</title>
        <authorList>
            <person name="Wei J."/>
            <person name="Shu W."/>
            <person name="Hu C."/>
        </authorList>
    </citation>
    <scope>NUCLEOTIDE SEQUENCE [LARGE SCALE GENOMIC DNA]</scope>
    <source>
        <strain evidence="1 2">AS-A4</strain>
    </source>
</reference>
<accession>A0ABV0KES0</accession>
<keyword evidence="2" id="KW-1185">Reference proteome</keyword>
<gene>
    <name evidence="1" type="ORF">NDI38_04700</name>
</gene>
<comment type="caution">
    <text evidence="1">The sequence shown here is derived from an EMBL/GenBank/DDBJ whole genome shotgun (WGS) entry which is preliminary data.</text>
</comment>
<evidence type="ECO:0000313" key="1">
    <source>
        <dbReference type="EMBL" id="MEP1057728.1"/>
    </source>
</evidence>
<dbReference type="Proteomes" id="UP001476950">
    <property type="component" value="Unassembled WGS sequence"/>
</dbReference>
<sequence length="110" mass="12200">MVQTLELLPTKEYEAVKAGTLSKSNLIELWDLGLINATGYIAAALLMEGDDRDLDIEAFCLRWRGVPDHQTNKVKTVKPKQVKLALIALEEKGAIEVPDKPIQLRLNFGG</sequence>
<protein>
    <submittedName>
        <fullName evidence="1">Uncharacterized protein</fullName>
    </submittedName>
</protein>